<dbReference type="InterPro" id="IPR000884">
    <property type="entry name" value="TSP1_rpt"/>
</dbReference>
<keyword evidence="2" id="KW-0964">Secreted</keyword>
<feature type="binding site" evidence="10">
    <location>
        <position position="541"/>
    </location>
    <ligand>
        <name>Zn(2+)</name>
        <dbReference type="ChEBI" id="CHEBI:29105"/>
        <note>catalytic</note>
    </ligand>
</feature>
<evidence type="ECO:0000256" key="11">
    <source>
        <dbReference type="SAM" id="MobiDB-lite"/>
    </source>
</evidence>
<dbReference type="InterPro" id="IPR001590">
    <property type="entry name" value="Peptidase_M12B"/>
</dbReference>
<dbReference type="Pfam" id="PF00090">
    <property type="entry name" value="TSP_1"/>
    <property type="match status" value="1"/>
</dbReference>
<dbReference type="Pfam" id="PF17771">
    <property type="entry name" value="ADAMTS_CR_2"/>
    <property type="match status" value="1"/>
</dbReference>
<reference evidence="13 14" key="1">
    <citation type="journal article" date="2018" name="J. Allergy Clin. Immunol.">
        <title>High-quality assembly of Dermatophagoides pteronyssinus genome and transcriptome reveals a wide range of novel allergens.</title>
        <authorList>
            <person name="Liu X.Y."/>
            <person name="Yang K.Y."/>
            <person name="Wang M.Q."/>
            <person name="Kwok J.S."/>
            <person name="Zeng X."/>
            <person name="Yang Z."/>
            <person name="Xiao X.J."/>
            <person name="Lau C.P."/>
            <person name="Li Y."/>
            <person name="Huang Z.M."/>
            <person name="Ba J.G."/>
            <person name="Yim A.K."/>
            <person name="Ouyang C.Y."/>
            <person name="Ngai S.M."/>
            <person name="Chan T.F."/>
            <person name="Leung E.L."/>
            <person name="Liu L."/>
            <person name="Liu Z.G."/>
            <person name="Tsui S.K."/>
        </authorList>
    </citation>
    <scope>NUCLEOTIDE SEQUENCE [LARGE SCALE GENOMIC DNA]</scope>
    <source>
        <strain evidence="13">Derp</strain>
    </source>
</reference>
<feature type="region of interest" description="Disordered" evidence="11">
    <location>
        <begin position="1852"/>
        <end position="1880"/>
    </location>
</feature>
<keyword evidence="8" id="KW-1015">Disulfide bond</keyword>
<dbReference type="Gene3D" id="2.20.100.10">
    <property type="entry name" value="Thrombospondin type-1 (TSP1) repeat"/>
    <property type="match status" value="4"/>
</dbReference>
<keyword evidence="5" id="KW-0378">Hydrolase</keyword>
<sequence>MLKSFMKRIVLKIQCLRRSSSIDNRLKFVHHHHRYCSNMKNLIRSSSSSSKHSFMLILLSLILLLMIENLSATTIHHQHQQKHHHSNNNDNDWWLINQTKTFEIKKHSNVDNNLDRNSHRNISSYHYLDENRNRMPILLLLIRPLLRIRKSENLSSIELVINLKNQSFSSIKTLPNLLMTAFENYSLSINLTAQKYRQSNDRHQQFWSPIYAVQQTNENEQDFFETIEQQWQINQSSLFYTDNLLELFHQQTDRKQQKLCQLFTSNDNGDHRKHYHQTTIQICTDGSMNGIITLMDDGGHILLETEQQHCFDHLEFLTDDDNDNWTLLSCEHRLKFIGNFFNQSPLRGQKHRLKRSYSSERTIEMSIVTDLSMYLYHGNSLRNYVFTLIAMVSHLFKHSSIGNEINIKLIKLTSLMDEQPENNWYGSAHKTLRHFCRWQYEHNHHDDKHQLHYDTAILLTKIDLCSKNDYNPNPNHHHHHHHNDNDYRRTTTTSTSSTRSSSCDTLGLAHSGQICDPETSCAIVEDNGLSAAFTIAHELGHLLGVPHDDEEQCKRFYEQQQTINDNYHYNNHLNKNDKQTEFNVMVRMIDSNSHMWSWSSCSKHFITEFLDSGHGDCLLDNNSMDIRQSSSSIDSNIHHHHNHHHDTFRRRSFFDSKYSKLPAGTLYNADEQCRLVFDRNSSICLDMPYCKKLWCTSNTVGGCRTQHMPWADGTECGNGYWCQQGQCVRIDTTRLQPINGGWSEWSSWSECSLSCGGGIRKSRRDCTNPNPQYGGKFCLGERIRYESCNLEPCPYQSRYEDSRAKQCAEYNRYNLTWTPKYDGIQSTDVCSLYCQSNSGESLKLKPKVIDGTPCTPESFDICVNGKCLMAGCDRILGSSRHIDYCGVCGGNNSTCREINGQFKPRTVQHGYTFVLSIPPGAANVEIIKEPSSDNWLALRGEYGNYLLNGHFTVNVYERKWYYGDTTVEYSGTKTYGYERINITRSIQNPLHLEILCVGELHLPTINYNFAVTSDNQYINYQWKIDPYWSTCNKVCNGEQERRPYCWAQMRSSWLMDTTSRSPQISEIKVSDNYCDQQQRPATEYRVCNGHCELEWHIHYRSHCSSKCGQGFRTLKINCTQIFHNHNERIYIDDFYCYHLGAKPSETENCTGNSDNSNDCHISYQWQYSDWSQCQIFNQQQKHQHTCGQGQQNRIVNCISTITTYPDSGNNNPINIQHSNVDHELCRQYLSTEPILLQSCQIECPRWKIDQWSQCKGSCTTNTGNNNGEKYRKITCWHADQQISDAYCEQIETKPIERIKCELTECQQHFYHHQQQQHLDNRSRSIIEAAQSMIENNEIYSYDHHDIDQSSLTSFIWQSGEWSSCDILSQYVREYHNRFTENFYQPKCFDSIDQANQLRESFLPLFHLNNSLYSNSYQDLANLLGLDIKKLKRRRYVAYKCDQKLKPNSEEYCPIEQNLLKLMPEFNLNLCPPSTTTSTTTKDLLILNEIDSSRSNNIQQQHDNNDHPTFIEHMEWRTSEWSECFCDLNRRKFLRKRSIHCIRLADGNNIPDEYCYHNQQLSGDKPNEIEECQMTMTMTNANECDPYARQMLHEQTEIDQFNYRYSLSPTSSTTSKPSIMIITPTTTAKTISTEHQMSPLVSDLSTINHQQQQQISLPLNNDDNNGGWTEWYDWSECSVKCGNGIQTREPKCSMLNNKMNSKQPKQNSLCDERKRPQQQYRQCHRICDIFQWHYSDWSECHAECGQNGFRIRTAECRDWTGARVSNHFCENIDHQSNNHQLKEQCYRLDCNNNNNKNKLVWRTGQWSECTKSCGYGQQLRTVNCHRINKFGVIDPRPLEDNHINSLLPRRRRFQSKQSQFSIKRSKKERRQRHRRQNHNHQNYYYSYQVDDSDNNNYHQNYNDIMDNWCDINNKPIDSQTCNLGPCFQPLSMADAFVWRTSEWQTCSSPCGFGHQRRKVYCYSQRTKQRVDRSNCDARSKPEKRRQCNLRSCEVISCQDRRDRTRIRKDGIYEIWIQGTQIRVYCYGMNFLEKPLEYLLLNDDNYSESINLYGTSDCSRRYQQQRQPKSIIHFKYVRFDVLSMQLFVNDTRLSMMDDNLNHQFQPIGYGQAFIDGCPLSVHHHHDNSANSITNCYFSNDQPNLYHSTTMANLKSMFSINLQKTGLIIDNNDIDQWIIDDGNNNVLDKNIHISQNGEKIIGYCSFKMEKLPIKIAASISNCRVGCRPINNIIPLRIP</sequence>
<feature type="binding site" evidence="10">
    <location>
        <position position="547"/>
    </location>
    <ligand>
        <name>Zn(2+)</name>
        <dbReference type="ChEBI" id="CHEBI:29105"/>
        <note>catalytic</note>
    </ligand>
</feature>
<evidence type="ECO:0000256" key="4">
    <source>
        <dbReference type="ARBA" id="ARBA00022723"/>
    </source>
</evidence>
<protein>
    <submittedName>
        <fullName evidence="13">A disintegrin and metalloproteinase with thrombospondin motifs 20</fullName>
    </submittedName>
</protein>
<dbReference type="InterPro" id="IPR045371">
    <property type="entry name" value="ADAMTS_CR_3"/>
</dbReference>
<dbReference type="InterPro" id="IPR013273">
    <property type="entry name" value="ADAMTS/ADAMTS-like"/>
</dbReference>
<dbReference type="Pfam" id="PF08685">
    <property type="entry name" value="GON"/>
    <property type="match status" value="1"/>
</dbReference>
<proteinExistence type="predicted"/>
<feature type="compositionally biased region" description="Basic residues" evidence="11">
    <location>
        <begin position="1862"/>
        <end position="1877"/>
    </location>
</feature>
<comment type="subcellular location">
    <subcellularLocation>
        <location evidence="1">Secreted</location>
    </subcellularLocation>
</comment>
<dbReference type="CDD" id="cd04273">
    <property type="entry name" value="ZnMc_ADAMTS_like"/>
    <property type="match status" value="1"/>
</dbReference>
<evidence type="ECO:0000313" key="14">
    <source>
        <dbReference type="Proteomes" id="UP000887458"/>
    </source>
</evidence>
<dbReference type="InterPro" id="IPR010294">
    <property type="entry name" value="ADAMTS_spacer1"/>
</dbReference>
<comment type="caution">
    <text evidence="10">Lacks conserved residue(s) required for the propagation of feature annotation.</text>
</comment>
<dbReference type="InterPro" id="IPR041645">
    <property type="entry name" value="ADAMTS_CR_2"/>
</dbReference>
<evidence type="ECO:0000256" key="2">
    <source>
        <dbReference type="ARBA" id="ARBA00022525"/>
    </source>
</evidence>
<dbReference type="Gene3D" id="2.60.120.830">
    <property type="match status" value="1"/>
</dbReference>
<evidence type="ECO:0000256" key="9">
    <source>
        <dbReference type="ARBA" id="ARBA00023180"/>
    </source>
</evidence>
<dbReference type="SMART" id="SM00209">
    <property type="entry name" value="TSP1"/>
    <property type="match status" value="5"/>
</dbReference>
<dbReference type="InterPro" id="IPR050439">
    <property type="entry name" value="ADAMTS_ADAMTS-like"/>
</dbReference>
<dbReference type="SUPFAM" id="SSF82895">
    <property type="entry name" value="TSP-1 type 1 repeat"/>
    <property type="match status" value="6"/>
</dbReference>
<dbReference type="GO" id="GO:0008237">
    <property type="term" value="F:metallopeptidase activity"/>
    <property type="evidence" value="ECO:0007669"/>
    <property type="project" value="UniProtKB-KW"/>
</dbReference>
<comment type="caution">
    <text evidence="13">The sequence shown here is derived from an EMBL/GenBank/DDBJ whole genome shotgun (WGS) entry which is preliminary data.</text>
</comment>
<feature type="active site" evidence="10">
    <location>
        <position position="538"/>
    </location>
</feature>
<dbReference type="Pfam" id="PF19236">
    <property type="entry name" value="ADAMTS_CR_3"/>
    <property type="match status" value="1"/>
</dbReference>
<keyword evidence="4 10" id="KW-0479">Metal-binding</keyword>
<dbReference type="InterPro" id="IPR036383">
    <property type="entry name" value="TSP1_rpt_sf"/>
</dbReference>
<keyword evidence="3" id="KW-0645">Protease</keyword>
<gene>
    <name evidence="13" type="primary">ADAMTS20</name>
    <name evidence="13" type="ORF">DERP_012664</name>
</gene>
<keyword evidence="7 13" id="KW-0482">Metalloprotease</keyword>
<dbReference type="PROSITE" id="PS50092">
    <property type="entry name" value="TSP1"/>
    <property type="match status" value="6"/>
</dbReference>
<dbReference type="Proteomes" id="UP000887458">
    <property type="component" value="Unassembled WGS sequence"/>
</dbReference>
<dbReference type="PANTHER" id="PTHR13723:SF278">
    <property type="entry name" value="ADAM METALLOPEPTIDASE WITH THROMBOSPONDIN TYPE 1 MOTIF A, ISOFORM B"/>
    <property type="match status" value="1"/>
</dbReference>
<evidence type="ECO:0000256" key="3">
    <source>
        <dbReference type="ARBA" id="ARBA00022670"/>
    </source>
</evidence>
<dbReference type="PROSITE" id="PS50215">
    <property type="entry name" value="ADAM_MEPRO"/>
    <property type="match status" value="1"/>
</dbReference>
<evidence type="ECO:0000313" key="13">
    <source>
        <dbReference type="EMBL" id="KAH9415368.1"/>
    </source>
</evidence>
<organism evidence="13 14">
    <name type="scientific">Dermatophagoides pteronyssinus</name>
    <name type="common">European house dust mite</name>
    <dbReference type="NCBI Taxonomy" id="6956"/>
    <lineage>
        <taxon>Eukaryota</taxon>
        <taxon>Metazoa</taxon>
        <taxon>Ecdysozoa</taxon>
        <taxon>Arthropoda</taxon>
        <taxon>Chelicerata</taxon>
        <taxon>Arachnida</taxon>
        <taxon>Acari</taxon>
        <taxon>Acariformes</taxon>
        <taxon>Sarcoptiformes</taxon>
        <taxon>Astigmata</taxon>
        <taxon>Psoroptidia</taxon>
        <taxon>Analgoidea</taxon>
        <taxon>Pyroglyphidae</taxon>
        <taxon>Dermatophagoidinae</taxon>
        <taxon>Dermatophagoides</taxon>
    </lineage>
</organism>
<evidence type="ECO:0000256" key="5">
    <source>
        <dbReference type="ARBA" id="ARBA00022801"/>
    </source>
</evidence>
<dbReference type="InterPro" id="IPR012314">
    <property type="entry name" value="Pept_M12B_GON-ADAMTSs"/>
</dbReference>
<evidence type="ECO:0000256" key="1">
    <source>
        <dbReference type="ARBA" id="ARBA00004613"/>
    </source>
</evidence>
<dbReference type="PANTHER" id="PTHR13723">
    <property type="entry name" value="ADAMTS A DISINTEGRIN AND METALLOPROTEASE WITH THROMBOSPONDIN MOTIFS PROTEASE"/>
    <property type="match status" value="1"/>
</dbReference>
<accession>A0ABQ8IYK9</accession>
<reference evidence="13 14" key="2">
    <citation type="journal article" date="2022" name="Mol. Biol. Evol.">
        <title>Comparative Genomics Reveals Insights into the Divergent Evolution of Astigmatic Mites and Household Pest Adaptations.</title>
        <authorList>
            <person name="Xiong Q."/>
            <person name="Wan A.T."/>
            <person name="Liu X."/>
            <person name="Fung C.S."/>
            <person name="Xiao X."/>
            <person name="Malainual N."/>
            <person name="Hou J."/>
            <person name="Wang L."/>
            <person name="Wang M."/>
            <person name="Yang K.Y."/>
            <person name="Cui Y."/>
            <person name="Leung E.L."/>
            <person name="Nong W."/>
            <person name="Shin S.K."/>
            <person name="Au S.W."/>
            <person name="Jeong K.Y."/>
            <person name="Chew F.T."/>
            <person name="Hui J.H."/>
            <person name="Leung T.F."/>
            <person name="Tungtrongchitr A."/>
            <person name="Zhong N."/>
            <person name="Liu Z."/>
            <person name="Tsui S.K."/>
        </authorList>
    </citation>
    <scope>NUCLEOTIDE SEQUENCE [LARGE SCALE GENOMIC DNA]</scope>
    <source>
        <strain evidence="13">Derp</strain>
    </source>
</reference>
<dbReference type="PRINTS" id="PR01857">
    <property type="entry name" value="ADAMTSFAMILY"/>
</dbReference>
<dbReference type="InterPro" id="IPR024079">
    <property type="entry name" value="MetalloPept_cat_dom_sf"/>
</dbReference>
<dbReference type="Gene3D" id="3.40.1620.60">
    <property type="match status" value="2"/>
</dbReference>
<dbReference type="Pfam" id="PF19030">
    <property type="entry name" value="TSP1_ADAMTS"/>
    <property type="match status" value="4"/>
</dbReference>
<evidence type="ECO:0000256" key="7">
    <source>
        <dbReference type="ARBA" id="ARBA00023049"/>
    </source>
</evidence>
<evidence type="ECO:0000256" key="6">
    <source>
        <dbReference type="ARBA" id="ARBA00022833"/>
    </source>
</evidence>
<evidence type="ECO:0000256" key="10">
    <source>
        <dbReference type="PROSITE-ProRule" id="PRU00276"/>
    </source>
</evidence>
<feature type="compositionally biased region" description="Low complexity" evidence="11">
    <location>
        <begin position="490"/>
        <end position="502"/>
    </location>
</feature>
<feature type="domain" description="Peptidase M12B" evidence="12">
    <location>
        <begin position="361"/>
        <end position="622"/>
    </location>
</feature>
<keyword evidence="14" id="KW-1185">Reference proteome</keyword>
<keyword evidence="9" id="KW-0325">Glycoprotein</keyword>
<feature type="region of interest" description="Disordered" evidence="11">
    <location>
        <begin position="470"/>
        <end position="502"/>
    </location>
</feature>
<evidence type="ECO:0000256" key="8">
    <source>
        <dbReference type="ARBA" id="ARBA00023157"/>
    </source>
</evidence>
<dbReference type="SUPFAM" id="SSF55486">
    <property type="entry name" value="Metalloproteases ('zincins'), catalytic domain"/>
    <property type="match status" value="1"/>
</dbReference>
<keyword evidence="6 10" id="KW-0862">Zinc</keyword>
<dbReference type="Gene3D" id="3.40.390.10">
    <property type="entry name" value="Collagenase (Catalytic Domain)"/>
    <property type="match status" value="1"/>
</dbReference>
<dbReference type="Pfam" id="PF05986">
    <property type="entry name" value="ADAMTS_spacer1"/>
    <property type="match status" value="1"/>
</dbReference>
<name>A0ABQ8IYK9_DERPT</name>
<feature type="binding site" evidence="10">
    <location>
        <position position="537"/>
    </location>
    <ligand>
        <name>Zn(2+)</name>
        <dbReference type="ChEBI" id="CHEBI:29105"/>
        <note>catalytic</note>
    </ligand>
</feature>
<evidence type="ECO:0000259" key="12">
    <source>
        <dbReference type="PROSITE" id="PS50215"/>
    </source>
</evidence>
<dbReference type="EMBL" id="NJHN03000098">
    <property type="protein sequence ID" value="KAH9415368.1"/>
    <property type="molecule type" value="Genomic_DNA"/>
</dbReference>